<evidence type="ECO:0000313" key="8">
    <source>
        <dbReference type="Proteomes" id="UP000028545"/>
    </source>
</evidence>
<dbReference type="InterPro" id="IPR029154">
    <property type="entry name" value="HIBADH-like_NADP-bd"/>
</dbReference>
<dbReference type="AlphaFoldDB" id="A0A084GGM9"/>
<dbReference type="OMA" id="IFSCIAN"/>
<evidence type="ECO:0000256" key="1">
    <source>
        <dbReference type="ARBA" id="ARBA00007598"/>
    </source>
</evidence>
<gene>
    <name evidence="7" type="ORF">SAPIO_CDS0831</name>
</gene>
<feature type="domain" description="3-hydroxyisobutyrate dehydrogenase-like NAD-binding" evidence="6">
    <location>
        <begin position="178"/>
        <end position="293"/>
    </location>
</feature>
<organism evidence="7 8">
    <name type="scientific">Pseudallescheria apiosperma</name>
    <name type="common">Scedosporium apiospermum</name>
    <dbReference type="NCBI Taxonomy" id="563466"/>
    <lineage>
        <taxon>Eukaryota</taxon>
        <taxon>Fungi</taxon>
        <taxon>Dikarya</taxon>
        <taxon>Ascomycota</taxon>
        <taxon>Pezizomycotina</taxon>
        <taxon>Sordariomycetes</taxon>
        <taxon>Hypocreomycetidae</taxon>
        <taxon>Microascales</taxon>
        <taxon>Microascaceae</taxon>
        <taxon>Scedosporium</taxon>
    </lineage>
</organism>
<feature type="domain" description="6-phosphogluconate dehydrogenase NADP-binding" evidence="5">
    <location>
        <begin position="5"/>
        <end position="159"/>
    </location>
</feature>
<proteinExistence type="inferred from homology"/>
<name>A0A084GGM9_PSEDA</name>
<dbReference type="GO" id="GO:0050661">
    <property type="term" value="F:NADP binding"/>
    <property type="evidence" value="ECO:0007669"/>
    <property type="project" value="InterPro"/>
</dbReference>
<reference evidence="7 8" key="1">
    <citation type="journal article" date="2014" name="Genome Announc.">
        <title>Draft genome sequence of the pathogenic fungus Scedosporium apiospermum.</title>
        <authorList>
            <person name="Vandeputte P."/>
            <person name="Ghamrawi S."/>
            <person name="Rechenmann M."/>
            <person name="Iltis A."/>
            <person name="Giraud S."/>
            <person name="Fleury M."/>
            <person name="Thornton C."/>
            <person name="Delhaes L."/>
            <person name="Meyer W."/>
            <person name="Papon N."/>
            <person name="Bouchara J.P."/>
        </authorList>
    </citation>
    <scope>NUCLEOTIDE SEQUENCE [LARGE SCALE GENOMIC DNA]</scope>
    <source>
        <strain evidence="7 8">IHEM 14462</strain>
    </source>
</reference>
<dbReference type="Gene3D" id="3.40.50.720">
    <property type="entry name" value="NAD(P)-binding Rossmann-like Domain"/>
    <property type="match status" value="1"/>
</dbReference>
<dbReference type="PANTHER" id="PTHR43580:SF3">
    <property type="entry name" value="6-PHOSPHOGLUCONATE DEHYDROGENASE FAMILY PROTEIN (AFU_ORTHOLOGUE AFUA_2G11600)"/>
    <property type="match status" value="1"/>
</dbReference>
<dbReference type="GO" id="GO:0051287">
    <property type="term" value="F:NAD binding"/>
    <property type="evidence" value="ECO:0007669"/>
    <property type="project" value="InterPro"/>
</dbReference>
<dbReference type="Pfam" id="PF03446">
    <property type="entry name" value="NAD_binding_2"/>
    <property type="match status" value="1"/>
</dbReference>
<dbReference type="RefSeq" id="XP_016646290.1">
    <property type="nucleotide sequence ID" value="XM_016783524.1"/>
</dbReference>
<dbReference type="SUPFAM" id="SSF48179">
    <property type="entry name" value="6-phosphogluconate dehydrogenase C-terminal domain-like"/>
    <property type="match status" value="1"/>
</dbReference>
<evidence type="ECO:0000259" key="5">
    <source>
        <dbReference type="Pfam" id="PF03446"/>
    </source>
</evidence>
<dbReference type="KEGG" id="sapo:SAPIO_CDS0831"/>
<evidence type="ECO:0000256" key="2">
    <source>
        <dbReference type="ARBA" id="ARBA00023002"/>
    </source>
</evidence>
<comment type="caution">
    <text evidence="7">The sequence shown here is derived from an EMBL/GenBank/DDBJ whole genome shotgun (WGS) entry which is preliminary data.</text>
</comment>
<comment type="similarity">
    <text evidence="1">Belongs to the HIBADH-related family. NP60 subfamily.</text>
</comment>
<dbReference type="Proteomes" id="UP000028545">
    <property type="component" value="Unassembled WGS sequence"/>
</dbReference>
<protein>
    <recommendedName>
        <fullName evidence="9">6-phosphogluconate dehydrogenase 2</fullName>
    </recommendedName>
</protein>
<dbReference type="OrthoDB" id="435038at2759"/>
<dbReference type="HOGENOM" id="CLU_035117_5_1_1"/>
<dbReference type="InterPro" id="IPR008927">
    <property type="entry name" value="6-PGluconate_DH-like_C_sf"/>
</dbReference>
<dbReference type="GeneID" id="27718983"/>
<feature type="active site" evidence="4">
    <location>
        <position position="180"/>
    </location>
</feature>
<keyword evidence="2" id="KW-0560">Oxidoreductase</keyword>
<sequence length="307" mass="32654">MAPRIMWIGLGNMGRGMCKNLVEKGNLSEPLIIFNRTPKRSQDLAAALGPSIVEIAPSIPEGVSKADIIFTCIADDAAVQSTVAAALADNDVTGKIFVDCSTIHPATTEGIAESIMARKAQFIAAPVFGAPAMADAGQLVCVLAGPKTAVDSVRKYFKGVMGRAEIDLSDQPYSKALTLKVLGNTFILNMVEQLSQGLVVAEKSGLGTDTMVSFVEALFPGPYSGYAHRMVSGDYYKREYPLFAVDLALKDLRHAKSIAKEAGVKMENAEAAGRHLEMVKEHAGAMGDIAGIYGAVRKEAGLKFENE</sequence>
<dbReference type="GO" id="GO:0016491">
    <property type="term" value="F:oxidoreductase activity"/>
    <property type="evidence" value="ECO:0007669"/>
    <property type="project" value="UniProtKB-KW"/>
</dbReference>
<keyword evidence="3" id="KW-0520">NAD</keyword>
<evidence type="ECO:0000256" key="4">
    <source>
        <dbReference type="PIRSR" id="PIRSR000103-1"/>
    </source>
</evidence>
<evidence type="ECO:0000259" key="6">
    <source>
        <dbReference type="Pfam" id="PF14833"/>
    </source>
</evidence>
<evidence type="ECO:0000313" key="7">
    <source>
        <dbReference type="EMBL" id="KEZ46491.1"/>
    </source>
</evidence>
<keyword evidence="8" id="KW-1185">Reference proteome</keyword>
<dbReference type="InterPro" id="IPR006115">
    <property type="entry name" value="6PGDH_NADP-bd"/>
</dbReference>
<accession>A0A084GGM9</accession>
<dbReference type="PIRSF" id="PIRSF000103">
    <property type="entry name" value="HIBADH"/>
    <property type="match status" value="1"/>
</dbReference>
<evidence type="ECO:0008006" key="9">
    <source>
        <dbReference type="Google" id="ProtNLM"/>
    </source>
</evidence>
<dbReference type="PANTHER" id="PTHR43580">
    <property type="entry name" value="OXIDOREDUCTASE GLYR1-RELATED"/>
    <property type="match status" value="1"/>
</dbReference>
<dbReference type="EMBL" id="JOWA01000033">
    <property type="protein sequence ID" value="KEZ46491.1"/>
    <property type="molecule type" value="Genomic_DNA"/>
</dbReference>
<dbReference type="InterPro" id="IPR036291">
    <property type="entry name" value="NAD(P)-bd_dom_sf"/>
</dbReference>
<dbReference type="VEuPathDB" id="FungiDB:SAPIO_CDS0831"/>
<dbReference type="SUPFAM" id="SSF51735">
    <property type="entry name" value="NAD(P)-binding Rossmann-fold domains"/>
    <property type="match status" value="1"/>
</dbReference>
<dbReference type="InterPro" id="IPR051265">
    <property type="entry name" value="HIBADH-related_NP60_sf"/>
</dbReference>
<dbReference type="InterPro" id="IPR015815">
    <property type="entry name" value="HIBADH-related"/>
</dbReference>
<dbReference type="Pfam" id="PF14833">
    <property type="entry name" value="NAD_binding_11"/>
    <property type="match status" value="1"/>
</dbReference>
<evidence type="ECO:0000256" key="3">
    <source>
        <dbReference type="ARBA" id="ARBA00023027"/>
    </source>
</evidence>
<dbReference type="Gene3D" id="1.10.1040.10">
    <property type="entry name" value="N-(1-d-carboxylethyl)-l-norvaline Dehydrogenase, domain 2"/>
    <property type="match status" value="1"/>
</dbReference>
<dbReference type="InterPro" id="IPR013328">
    <property type="entry name" value="6PGD_dom2"/>
</dbReference>